<dbReference type="SUPFAM" id="SSF52335">
    <property type="entry name" value="Methylglyoxal synthase-like"/>
    <property type="match status" value="1"/>
</dbReference>
<comment type="similarity">
    <text evidence="3">Belongs to the PurH family.</text>
</comment>
<dbReference type="EC" id="3.5.4.10" evidence="9"/>
<dbReference type="Pfam" id="PF01808">
    <property type="entry name" value="AICARFT_IMPCHas"/>
    <property type="match status" value="1"/>
</dbReference>
<dbReference type="Pfam" id="PF02142">
    <property type="entry name" value="MGS"/>
    <property type="match status" value="1"/>
</dbReference>
<dbReference type="GO" id="GO:0006189">
    <property type="term" value="P:'de novo' IMP biosynthetic process"/>
    <property type="evidence" value="ECO:0007669"/>
    <property type="project" value="UniProtKB-UniPathway"/>
</dbReference>
<organism evidence="9">
    <name type="scientific">Eiseniibacteriota bacterium</name>
    <dbReference type="NCBI Taxonomy" id="2212470"/>
    <lineage>
        <taxon>Bacteria</taxon>
        <taxon>Candidatus Eiseniibacteriota</taxon>
    </lineage>
</organism>
<name>A0A7V2ATS8_UNCEI</name>
<keyword evidence="7" id="KW-0511">Multifunctional enzyme</keyword>
<dbReference type="SMART" id="SM00798">
    <property type="entry name" value="AICARFT_IMPCHas"/>
    <property type="match status" value="1"/>
</dbReference>
<evidence type="ECO:0000259" key="8">
    <source>
        <dbReference type="PROSITE" id="PS51855"/>
    </source>
</evidence>
<dbReference type="AlphaFoldDB" id="A0A7V2ATS8"/>
<comment type="pathway">
    <text evidence="1">Purine metabolism; IMP biosynthesis via de novo pathway; IMP from 5-formamido-1-(5-phospho-D-ribosyl)imidazole-4-carboxamide: step 1/1.</text>
</comment>
<dbReference type="InterPro" id="IPR016193">
    <property type="entry name" value="Cytidine_deaminase-like"/>
</dbReference>
<dbReference type="InterPro" id="IPR036914">
    <property type="entry name" value="MGS-like_dom_sf"/>
</dbReference>
<evidence type="ECO:0000256" key="1">
    <source>
        <dbReference type="ARBA" id="ARBA00004844"/>
    </source>
</evidence>
<dbReference type="NCBIfam" id="NF002049">
    <property type="entry name" value="PRK00881.1"/>
    <property type="match status" value="1"/>
</dbReference>
<proteinExistence type="inferred from homology"/>
<gene>
    <name evidence="9" type="primary">purH</name>
    <name evidence="9" type="ORF">ENO08_01410</name>
</gene>
<dbReference type="GO" id="GO:0003937">
    <property type="term" value="F:IMP cyclohydrolase activity"/>
    <property type="evidence" value="ECO:0007669"/>
    <property type="project" value="UniProtKB-EC"/>
</dbReference>
<dbReference type="UniPathway" id="UPA00074">
    <property type="reaction ID" value="UER00133"/>
</dbReference>
<dbReference type="Gene3D" id="3.40.140.20">
    <property type="match status" value="2"/>
</dbReference>
<comment type="caution">
    <text evidence="9">The sequence shown here is derived from an EMBL/GenBank/DDBJ whole genome shotgun (WGS) entry which is preliminary data.</text>
</comment>
<dbReference type="Gene3D" id="3.40.50.1380">
    <property type="entry name" value="Methylglyoxal synthase-like domain"/>
    <property type="match status" value="1"/>
</dbReference>
<dbReference type="PROSITE" id="PS51855">
    <property type="entry name" value="MGS"/>
    <property type="match status" value="1"/>
</dbReference>
<dbReference type="PANTHER" id="PTHR11692">
    <property type="entry name" value="BIFUNCTIONAL PURINE BIOSYNTHESIS PROTEIN PURH"/>
    <property type="match status" value="1"/>
</dbReference>
<dbReference type="InterPro" id="IPR024051">
    <property type="entry name" value="AICAR_Tfase_dup_dom_sf"/>
</dbReference>
<dbReference type="NCBIfam" id="TIGR00355">
    <property type="entry name" value="purH"/>
    <property type="match status" value="1"/>
</dbReference>
<reference evidence="9" key="1">
    <citation type="journal article" date="2020" name="mSystems">
        <title>Genome- and Community-Level Interaction Insights into Carbon Utilization and Element Cycling Functions of Hydrothermarchaeota in Hydrothermal Sediment.</title>
        <authorList>
            <person name="Zhou Z."/>
            <person name="Liu Y."/>
            <person name="Xu W."/>
            <person name="Pan J."/>
            <person name="Luo Z.H."/>
            <person name="Li M."/>
        </authorList>
    </citation>
    <scope>NUCLEOTIDE SEQUENCE [LARGE SCALE GENOMIC DNA]</scope>
    <source>
        <strain evidence="9">SpSt-1233</strain>
    </source>
</reference>
<dbReference type="CDD" id="cd01421">
    <property type="entry name" value="IMPCH"/>
    <property type="match status" value="1"/>
</dbReference>
<keyword evidence="4 9" id="KW-0808">Transferase</keyword>
<dbReference type="PIRSF" id="PIRSF000414">
    <property type="entry name" value="AICARFT_IMPCHas"/>
    <property type="match status" value="1"/>
</dbReference>
<dbReference type="InterPro" id="IPR011607">
    <property type="entry name" value="MGS-like_dom"/>
</dbReference>
<protein>
    <submittedName>
        <fullName evidence="9">Bifunctional phosphoribosylaminoimidazolecarboxamide formyltransferase/IMP cyclohydrolase</fullName>
        <ecNumber evidence="9">2.1.2.3</ecNumber>
        <ecNumber evidence="9">3.5.4.10</ecNumber>
    </submittedName>
</protein>
<dbReference type="SMART" id="SM00851">
    <property type="entry name" value="MGS"/>
    <property type="match status" value="1"/>
</dbReference>
<dbReference type="PANTHER" id="PTHR11692:SF0">
    <property type="entry name" value="BIFUNCTIONAL PURINE BIOSYNTHESIS PROTEIN ATIC"/>
    <property type="match status" value="1"/>
</dbReference>
<keyword evidence="6 9" id="KW-0378">Hydrolase</keyword>
<evidence type="ECO:0000256" key="4">
    <source>
        <dbReference type="ARBA" id="ARBA00022679"/>
    </source>
</evidence>
<dbReference type="InterPro" id="IPR002695">
    <property type="entry name" value="PurH-like"/>
</dbReference>
<dbReference type="SUPFAM" id="SSF53927">
    <property type="entry name" value="Cytidine deaminase-like"/>
    <property type="match status" value="1"/>
</dbReference>
<feature type="non-terminal residue" evidence="9">
    <location>
        <position position="512"/>
    </location>
</feature>
<dbReference type="GO" id="GO:0005829">
    <property type="term" value="C:cytosol"/>
    <property type="evidence" value="ECO:0007669"/>
    <property type="project" value="TreeGrafter"/>
</dbReference>
<evidence type="ECO:0000256" key="7">
    <source>
        <dbReference type="ARBA" id="ARBA00023268"/>
    </source>
</evidence>
<accession>A0A7V2ATS8</accession>
<evidence type="ECO:0000256" key="5">
    <source>
        <dbReference type="ARBA" id="ARBA00022755"/>
    </source>
</evidence>
<dbReference type="GO" id="GO:0004643">
    <property type="term" value="F:phosphoribosylaminoimidazolecarboxamide formyltransferase activity"/>
    <property type="evidence" value="ECO:0007669"/>
    <property type="project" value="UniProtKB-EC"/>
</dbReference>
<keyword evidence="5" id="KW-0658">Purine biosynthesis</keyword>
<sequence>MMNRKIERALISVTDKDGVVDFASGLAGRGVEIIASGGTARAIKEAGVEVTEISEVTGFPECMDGRVKTLHPKVHGGILADRGRKKHLEQASELGIGLIDLVAVNLYRFREAASDPALSGKEIVEQIDIGGPALIRSAAKNHDSVTVVTDPADYAAILGEMEENNGCVTDETRLKMASKAFHHTASYDAAISAWFESVDSPGEMPEELITSYRKFRSLRYGENPHQKAALYIEESPAGSFHKFVQHQGKELSFNNIQDMWAAFLLARDLGRNACAILKHMNPCGAAVCSNVTESFVRARKTDPVSAFGSVISINGIVDEELALASGDGFVEVIIARGFTDAALDSMKKKKNVRLITVPEEEWEREIAGFVKREAGPMLLVQEQDTGFPEIEKLDIVTSRRPSPQEEKAMRFSWKVVKHMKSNGIVICDSLGTIGVGAGQMSRVDSCRIAVEKARMENMQIDGASAGSDAFFPFPDGVETLAEAGVKCIIQPGGSIRDQEVIAAAERLGITMA</sequence>
<comment type="pathway">
    <text evidence="2">Purine metabolism; IMP biosynthesis via de novo pathway; 5-formamido-1-(5-phospho-D-ribosyl)imidazole-4-carboxamide from 5-amino-1-(5-phospho-D-ribosyl)imidazole-4-carboxamide (10-formyl THF route): step 1/1.</text>
</comment>
<evidence type="ECO:0000256" key="2">
    <source>
        <dbReference type="ARBA" id="ARBA00004954"/>
    </source>
</evidence>
<dbReference type="EC" id="2.1.2.3" evidence="9"/>
<dbReference type="EMBL" id="DSEC01000099">
    <property type="protein sequence ID" value="HER43101.1"/>
    <property type="molecule type" value="Genomic_DNA"/>
</dbReference>
<dbReference type="HAMAP" id="MF_00139">
    <property type="entry name" value="PurH"/>
    <property type="match status" value="1"/>
</dbReference>
<evidence type="ECO:0000313" key="9">
    <source>
        <dbReference type="EMBL" id="HER43101.1"/>
    </source>
</evidence>
<evidence type="ECO:0000256" key="6">
    <source>
        <dbReference type="ARBA" id="ARBA00022801"/>
    </source>
</evidence>
<feature type="domain" description="MGS-like" evidence="8">
    <location>
        <begin position="1"/>
        <end position="149"/>
    </location>
</feature>
<evidence type="ECO:0000256" key="3">
    <source>
        <dbReference type="ARBA" id="ARBA00007667"/>
    </source>
</evidence>
<dbReference type="FunFam" id="3.40.50.1380:FF:000001">
    <property type="entry name" value="Bifunctional purine biosynthesis protein PurH"/>
    <property type="match status" value="1"/>
</dbReference>
<dbReference type="Proteomes" id="UP000886069">
    <property type="component" value="Unassembled WGS sequence"/>
</dbReference>